<name>A0ABT5QW40_9GAMM</name>
<gene>
    <name evidence="1" type="ORF">LRP50_03810</name>
</gene>
<dbReference type="RefSeq" id="WP_274163161.1">
    <property type="nucleotide sequence ID" value="NZ_JAJUBC010000003.1"/>
</dbReference>
<organism evidence="1 2">
    <name type="scientific">Enterovibrio gelatinilyticus</name>
    <dbReference type="NCBI Taxonomy" id="2899819"/>
    <lineage>
        <taxon>Bacteria</taxon>
        <taxon>Pseudomonadati</taxon>
        <taxon>Pseudomonadota</taxon>
        <taxon>Gammaproteobacteria</taxon>
        <taxon>Vibrionales</taxon>
        <taxon>Vibrionaceae</taxon>
        <taxon>Enterovibrio</taxon>
    </lineage>
</organism>
<dbReference type="Proteomes" id="UP001149400">
    <property type="component" value="Unassembled WGS sequence"/>
</dbReference>
<keyword evidence="2" id="KW-1185">Reference proteome</keyword>
<reference evidence="1" key="1">
    <citation type="submission" date="2021-12" db="EMBL/GenBank/DDBJ databases">
        <title>Enterovibrio ZSDZ35 sp. nov. and Enterovibrio ZSDZ42 sp. nov., isolated from coastal seawater in Qingdao.</title>
        <authorList>
            <person name="Zhang P."/>
        </authorList>
    </citation>
    <scope>NUCLEOTIDE SEQUENCE</scope>
    <source>
        <strain evidence="1">ZSDZ42</strain>
    </source>
</reference>
<accession>A0ABT5QW40</accession>
<comment type="caution">
    <text evidence="1">The sequence shown here is derived from an EMBL/GenBank/DDBJ whole genome shotgun (WGS) entry which is preliminary data.</text>
</comment>
<proteinExistence type="predicted"/>
<protein>
    <submittedName>
        <fullName evidence="1">Uncharacterized protein</fullName>
    </submittedName>
</protein>
<dbReference type="EMBL" id="JAJUBC010000003">
    <property type="protein sequence ID" value="MDD1792248.1"/>
    <property type="molecule type" value="Genomic_DNA"/>
</dbReference>
<evidence type="ECO:0000313" key="1">
    <source>
        <dbReference type="EMBL" id="MDD1792248.1"/>
    </source>
</evidence>
<sequence length="108" mass="12224">MPAIRYQLNRQYVVLESNNLPTDPMLIPAFLKDGSLIYYPFGGFMTRQTLNHEQTVHLTDINGFLSGTNITSSWRDVSKETLLGAFIKGAYFVVLNHGQPIITSKRPH</sequence>
<evidence type="ECO:0000313" key="2">
    <source>
        <dbReference type="Proteomes" id="UP001149400"/>
    </source>
</evidence>